<dbReference type="RefSeq" id="WP_201376345.1">
    <property type="nucleotide sequence ID" value="NZ_BNJG01000004.1"/>
</dbReference>
<name>A0ABQ3V5M9_9CHLR</name>
<dbReference type="EMBL" id="BNJG01000004">
    <property type="protein sequence ID" value="GHO60180.1"/>
    <property type="molecule type" value="Genomic_DNA"/>
</dbReference>
<keyword evidence="2" id="KW-1185">Reference proteome</keyword>
<gene>
    <name evidence="1" type="ORF">KSB_86550</name>
</gene>
<evidence type="ECO:0000313" key="1">
    <source>
        <dbReference type="EMBL" id="GHO60180.1"/>
    </source>
</evidence>
<proteinExistence type="predicted"/>
<accession>A0ABQ3V5M9</accession>
<organism evidence="1 2">
    <name type="scientific">Ktedonobacter robiniae</name>
    <dbReference type="NCBI Taxonomy" id="2778365"/>
    <lineage>
        <taxon>Bacteria</taxon>
        <taxon>Bacillati</taxon>
        <taxon>Chloroflexota</taxon>
        <taxon>Ktedonobacteria</taxon>
        <taxon>Ktedonobacterales</taxon>
        <taxon>Ktedonobacteraceae</taxon>
        <taxon>Ktedonobacter</taxon>
    </lineage>
</organism>
<reference evidence="1 2" key="1">
    <citation type="journal article" date="2021" name="Int. J. Syst. Evol. Microbiol.">
        <title>Reticulibacter mediterranei gen. nov., sp. nov., within the new family Reticulibacteraceae fam. nov., and Ktedonospora formicarum gen. nov., sp. nov., Ktedonobacter robiniae sp. nov., Dictyobacter formicarum sp. nov. and Dictyobacter arantiisoli sp. nov., belonging to the class Ktedonobacteria.</title>
        <authorList>
            <person name="Yabe S."/>
            <person name="Zheng Y."/>
            <person name="Wang C.M."/>
            <person name="Sakai Y."/>
            <person name="Abe K."/>
            <person name="Yokota A."/>
            <person name="Donadio S."/>
            <person name="Cavaletti L."/>
            <person name="Monciardini P."/>
        </authorList>
    </citation>
    <scope>NUCLEOTIDE SEQUENCE [LARGE SCALE GENOMIC DNA]</scope>
    <source>
        <strain evidence="1 2">SOSP1-30</strain>
    </source>
</reference>
<dbReference type="Proteomes" id="UP000654345">
    <property type="component" value="Unassembled WGS sequence"/>
</dbReference>
<comment type="caution">
    <text evidence="1">The sequence shown here is derived from an EMBL/GenBank/DDBJ whole genome shotgun (WGS) entry which is preliminary data.</text>
</comment>
<evidence type="ECO:0000313" key="2">
    <source>
        <dbReference type="Proteomes" id="UP000654345"/>
    </source>
</evidence>
<protein>
    <submittedName>
        <fullName evidence="1">Uncharacterized protein</fullName>
    </submittedName>
</protein>
<sequence>MAHFYSLVPAPGLIDPIEEPQIAPTENDYLALKQGYLSVDPNPGPPLVESWH</sequence>